<gene>
    <name evidence="1" type="ORF">SK128_002622</name>
</gene>
<dbReference type="Proteomes" id="UP001381693">
    <property type="component" value="Unassembled WGS sequence"/>
</dbReference>
<comment type="caution">
    <text evidence="1">The sequence shown here is derived from an EMBL/GenBank/DDBJ whole genome shotgun (WGS) entry which is preliminary data.</text>
</comment>
<sequence>SYRSIFIRGRFDNVSTCGILLHLYAVAWTSVHQCDVVIFGFMHMLDMFDGLT</sequence>
<dbReference type="AlphaFoldDB" id="A0AAN9AHL8"/>
<keyword evidence="2" id="KW-1185">Reference proteome</keyword>
<name>A0AAN9AHL8_HALRR</name>
<organism evidence="1 2">
    <name type="scientific">Halocaridina rubra</name>
    <name type="common">Hawaiian red shrimp</name>
    <dbReference type="NCBI Taxonomy" id="373956"/>
    <lineage>
        <taxon>Eukaryota</taxon>
        <taxon>Metazoa</taxon>
        <taxon>Ecdysozoa</taxon>
        <taxon>Arthropoda</taxon>
        <taxon>Crustacea</taxon>
        <taxon>Multicrustacea</taxon>
        <taxon>Malacostraca</taxon>
        <taxon>Eumalacostraca</taxon>
        <taxon>Eucarida</taxon>
        <taxon>Decapoda</taxon>
        <taxon>Pleocyemata</taxon>
        <taxon>Caridea</taxon>
        <taxon>Atyoidea</taxon>
        <taxon>Atyidae</taxon>
        <taxon>Halocaridina</taxon>
    </lineage>
</organism>
<feature type="non-terminal residue" evidence="1">
    <location>
        <position position="1"/>
    </location>
</feature>
<evidence type="ECO:0000313" key="2">
    <source>
        <dbReference type="Proteomes" id="UP001381693"/>
    </source>
</evidence>
<proteinExistence type="predicted"/>
<dbReference type="EMBL" id="JAXCGZ010000009">
    <property type="protein sequence ID" value="KAK7087067.1"/>
    <property type="molecule type" value="Genomic_DNA"/>
</dbReference>
<protein>
    <submittedName>
        <fullName evidence="1">Uncharacterized protein</fullName>
    </submittedName>
</protein>
<accession>A0AAN9AHL8</accession>
<evidence type="ECO:0000313" key="1">
    <source>
        <dbReference type="EMBL" id="KAK7087067.1"/>
    </source>
</evidence>
<reference evidence="1 2" key="1">
    <citation type="submission" date="2023-11" db="EMBL/GenBank/DDBJ databases">
        <title>Halocaridina rubra genome assembly.</title>
        <authorList>
            <person name="Smith C."/>
        </authorList>
    </citation>
    <scope>NUCLEOTIDE SEQUENCE [LARGE SCALE GENOMIC DNA]</scope>
    <source>
        <strain evidence="1">EP-1</strain>
        <tissue evidence="1">Whole</tissue>
    </source>
</reference>